<sequence length="341" mass="40182">MKNQGQKKLNDNVVLFPHLEKRLLEKGLEKIQQKRFREAAELLEEAVQLDPENSDAYIGLVLAYYEWGSLQKAKEHASVMLQKGIGEYIEIIDLYLMILVQLHQYDEIVTTIEVLLEEKEVPKEKFENFTRMLEFSRRMANEKVTNEMEETAQEDTILEMDLFTYTSQQEQINVAAQLAERNIRPYIDQMKNYLQSDNGQLFFKTMLLNVLSEHEYDKKIMIKKLGKEKAVVPIELPAVYEQPEIASILQLLSTRMEHENPILFDQIKELINRHFFILYPFQFESFNINVWAAAYHFLAAEYMGIDSEEKQLSELYQVEEADTIEAHQFLIQLEEISFTDF</sequence>
<keyword evidence="1" id="KW-0802">TPR repeat</keyword>
<proteinExistence type="predicted"/>
<evidence type="ECO:0000256" key="1">
    <source>
        <dbReference type="PROSITE-ProRule" id="PRU00339"/>
    </source>
</evidence>
<dbReference type="PROSITE" id="PS50005">
    <property type="entry name" value="TPR"/>
    <property type="match status" value="1"/>
</dbReference>
<dbReference type="Proteomes" id="UP001519293">
    <property type="component" value="Unassembled WGS sequence"/>
</dbReference>
<keyword evidence="3" id="KW-1185">Reference proteome</keyword>
<feature type="repeat" description="TPR" evidence="1">
    <location>
        <begin position="20"/>
        <end position="53"/>
    </location>
</feature>
<dbReference type="InterPro" id="IPR011990">
    <property type="entry name" value="TPR-like_helical_dom_sf"/>
</dbReference>
<name>A0ABS4RCJ6_9BACI</name>
<comment type="caution">
    <text evidence="2">The sequence shown here is derived from an EMBL/GenBank/DDBJ whole genome shotgun (WGS) entry which is preliminary data.</text>
</comment>
<evidence type="ECO:0000313" key="2">
    <source>
        <dbReference type="EMBL" id="MBP2240625.1"/>
    </source>
</evidence>
<dbReference type="Pfam" id="PF14559">
    <property type="entry name" value="TPR_19"/>
    <property type="match status" value="1"/>
</dbReference>
<dbReference type="EMBL" id="JAGIKZ010000004">
    <property type="protein sequence ID" value="MBP2240625.1"/>
    <property type="molecule type" value="Genomic_DNA"/>
</dbReference>
<gene>
    <name evidence="2" type="ORF">J2Z40_001182</name>
</gene>
<dbReference type="Gene3D" id="1.25.40.10">
    <property type="entry name" value="Tetratricopeptide repeat domain"/>
    <property type="match status" value="1"/>
</dbReference>
<dbReference type="RefSeq" id="WP_066396466.1">
    <property type="nucleotide sequence ID" value="NZ_JAGIKZ010000004.1"/>
</dbReference>
<organism evidence="2 3">
    <name type="scientific">Cytobacillus eiseniae</name>
    <dbReference type="NCBI Taxonomy" id="762947"/>
    <lineage>
        <taxon>Bacteria</taxon>
        <taxon>Bacillati</taxon>
        <taxon>Bacillota</taxon>
        <taxon>Bacilli</taxon>
        <taxon>Bacillales</taxon>
        <taxon>Bacillaceae</taxon>
        <taxon>Cytobacillus</taxon>
    </lineage>
</organism>
<protein>
    <submittedName>
        <fullName evidence="2">Tetratricopeptide (TPR) repeat protein</fullName>
    </submittedName>
</protein>
<accession>A0ABS4RCJ6</accession>
<reference evidence="2 3" key="1">
    <citation type="submission" date="2021-03" db="EMBL/GenBank/DDBJ databases">
        <title>Genomic Encyclopedia of Type Strains, Phase IV (KMG-IV): sequencing the most valuable type-strain genomes for metagenomic binning, comparative biology and taxonomic classification.</title>
        <authorList>
            <person name="Goeker M."/>
        </authorList>
    </citation>
    <scope>NUCLEOTIDE SEQUENCE [LARGE SCALE GENOMIC DNA]</scope>
    <source>
        <strain evidence="2 3">DSM 26675</strain>
    </source>
</reference>
<evidence type="ECO:0000313" key="3">
    <source>
        <dbReference type="Proteomes" id="UP001519293"/>
    </source>
</evidence>
<dbReference type="SUPFAM" id="SSF116965">
    <property type="entry name" value="Hypothetical protein MPN330"/>
    <property type="match status" value="1"/>
</dbReference>
<dbReference type="InterPro" id="IPR019734">
    <property type="entry name" value="TPR_rpt"/>
</dbReference>
<dbReference type="SUPFAM" id="SSF48452">
    <property type="entry name" value="TPR-like"/>
    <property type="match status" value="1"/>
</dbReference>